<gene>
    <name evidence="2" type="ORF">EU556_12255</name>
</gene>
<dbReference type="Proteomes" id="UP000298337">
    <property type="component" value="Unassembled WGS sequence"/>
</dbReference>
<evidence type="ECO:0000313" key="3">
    <source>
        <dbReference type="Proteomes" id="UP000298337"/>
    </source>
</evidence>
<dbReference type="RefSeq" id="WP_135434387.1">
    <property type="nucleotide sequence ID" value="NZ_SRLA01000002.1"/>
</dbReference>
<evidence type="ECO:0000256" key="1">
    <source>
        <dbReference type="SAM" id="Phobius"/>
    </source>
</evidence>
<reference evidence="2 3" key="1">
    <citation type="submission" date="2019-04" db="EMBL/GenBank/DDBJ databases">
        <authorList>
            <person name="Feng G."/>
            <person name="Zhang J."/>
            <person name="Zhu H."/>
        </authorList>
    </citation>
    <scope>NUCLEOTIDE SEQUENCE [LARGE SCALE GENOMIC DNA]</scope>
    <source>
        <strain evidence="2 3">92R-1</strain>
    </source>
</reference>
<feature type="transmembrane region" description="Helical" evidence="1">
    <location>
        <begin position="7"/>
        <end position="25"/>
    </location>
</feature>
<feature type="transmembrane region" description="Helical" evidence="1">
    <location>
        <begin position="77"/>
        <end position="96"/>
    </location>
</feature>
<dbReference type="AlphaFoldDB" id="A0A4Z0PAJ3"/>
<dbReference type="EMBL" id="SRLA01000002">
    <property type="protein sequence ID" value="TGE08477.1"/>
    <property type="molecule type" value="Genomic_DNA"/>
</dbReference>
<keyword evidence="1" id="KW-0812">Transmembrane</keyword>
<evidence type="ECO:0000313" key="2">
    <source>
        <dbReference type="EMBL" id="TGE08477.1"/>
    </source>
</evidence>
<feature type="transmembrane region" description="Helical" evidence="1">
    <location>
        <begin position="108"/>
        <end position="129"/>
    </location>
</feature>
<name>A0A4Z0PAJ3_9BACT</name>
<proteinExistence type="predicted"/>
<accession>A0A4Z0PAJ3</accession>
<organism evidence="2 3">
    <name type="scientific">Hymenobacter fodinae</name>
    <dbReference type="NCBI Taxonomy" id="2510796"/>
    <lineage>
        <taxon>Bacteria</taxon>
        <taxon>Pseudomonadati</taxon>
        <taxon>Bacteroidota</taxon>
        <taxon>Cytophagia</taxon>
        <taxon>Cytophagales</taxon>
        <taxon>Hymenobacteraceae</taxon>
        <taxon>Hymenobacter</taxon>
    </lineage>
</organism>
<comment type="caution">
    <text evidence="2">The sequence shown here is derived from an EMBL/GenBank/DDBJ whole genome shotgun (WGS) entry which is preliminary data.</text>
</comment>
<dbReference type="OrthoDB" id="670562at2"/>
<keyword evidence="1" id="KW-0472">Membrane</keyword>
<feature type="transmembrane region" description="Helical" evidence="1">
    <location>
        <begin position="45"/>
        <end position="65"/>
    </location>
</feature>
<keyword evidence="1" id="KW-1133">Transmembrane helix</keyword>
<protein>
    <submittedName>
        <fullName evidence="2">Uncharacterized protein</fullName>
    </submittedName>
</protein>
<sequence length="131" mass="15203">MEAQLEFIGAVQVLLALLHVGFPRYFKWAHELKSLSMINRQMMYIHTLFIGLVVLLMGLLCLGCATELVDTTLGRKLCLGLAVFWLVRLLVQFLGYSPELWRGKRFESVVHITFSCLWAYMAGLFWLVYWQ</sequence>
<keyword evidence="3" id="KW-1185">Reference proteome</keyword>